<name>A0AAV7IVB0_COTGL</name>
<dbReference type="Proteomes" id="UP000826195">
    <property type="component" value="Unassembled WGS sequence"/>
</dbReference>
<organism evidence="1 2">
    <name type="scientific">Cotesia glomerata</name>
    <name type="common">Lepidopteran parasitic wasp</name>
    <name type="synonym">Apanteles glomeratus</name>
    <dbReference type="NCBI Taxonomy" id="32391"/>
    <lineage>
        <taxon>Eukaryota</taxon>
        <taxon>Metazoa</taxon>
        <taxon>Ecdysozoa</taxon>
        <taxon>Arthropoda</taxon>
        <taxon>Hexapoda</taxon>
        <taxon>Insecta</taxon>
        <taxon>Pterygota</taxon>
        <taxon>Neoptera</taxon>
        <taxon>Endopterygota</taxon>
        <taxon>Hymenoptera</taxon>
        <taxon>Apocrita</taxon>
        <taxon>Ichneumonoidea</taxon>
        <taxon>Braconidae</taxon>
        <taxon>Microgastrinae</taxon>
        <taxon>Cotesia</taxon>
    </lineage>
</organism>
<accession>A0AAV7IVB0</accession>
<dbReference type="AlphaFoldDB" id="A0AAV7IVB0"/>
<evidence type="ECO:0000313" key="2">
    <source>
        <dbReference type="Proteomes" id="UP000826195"/>
    </source>
</evidence>
<gene>
    <name evidence="1" type="ORF">KQX54_013955</name>
</gene>
<comment type="caution">
    <text evidence="1">The sequence shown here is derived from an EMBL/GenBank/DDBJ whole genome shotgun (WGS) entry which is preliminary data.</text>
</comment>
<dbReference type="EMBL" id="JAHXZJ010000747">
    <property type="protein sequence ID" value="KAH0558033.1"/>
    <property type="molecule type" value="Genomic_DNA"/>
</dbReference>
<evidence type="ECO:0000313" key="1">
    <source>
        <dbReference type="EMBL" id="KAH0558033.1"/>
    </source>
</evidence>
<sequence length="239" mass="27095">MDKSVCGCDQPKLVPSQYYQEVGAELLGNKIRVRIERDKNKLSKLKKLKEKSKEWDPPCVCLEVNNPKPPKEPRIQGPKIINVGDSEIIFRLNSRCRLSCEDQNYSSQLVSSGDNFKLAISKPKKQDDKIQVFSRLDHLDKHDVYQDHATVGNKNLFLMKINKKNVSSKNLKDLKNKNIELEVIYPKIKVFTAPPPSLSPPAAISPAVVPPAPPEVKLPEVEVIKPEKKVKKLKTKKKK</sequence>
<proteinExistence type="predicted"/>
<reference evidence="1 2" key="1">
    <citation type="journal article" date="2021" name="J. Hered.">
        <title>A chromosome-level genome assembly of the parasitoid wasp, Cotesia glomerata (Hymenoptera: Braconidae).</title>
        <authorList>
            <person name="Pinto B.J."/>
            <person name="Weis J.J."/>
            <person name="Gamble T."/>
            <person name="Ode P.J."/>
            <person name="Paul R."/>
            <person name="Zaspel J.M."/>
        </authorList>
    </citation>
    <scope>NUCLEOTIDE SEQUENCE [LARGE SCALE GENOMIC DNA]</scope>
    <source>
        <strain evidence="1">CgM1</strain>
    </source>
</reference>
<keyword evidence="2" id="KW-1185">Reference proteome</keyword>
<protein>
    <submittedName>
        <fullName evidence="1">Uncharacterized protein</fullName>
    </submittedName>
</protein>